<accession>A0ABW5TG39</accession>
<dbReference type="InterPro" id="IPR003593">
    <property type="entry name" value="AAA+_ATPase"/>
</dbReference>
<dbReference type="Proteomes" id="UP001597427">
    <property type="component" value="Unassembled WGS sequence"/>
</dbReference>
<keyword evidence="3" id="KW-0547">Nucleotide-binding</keyword>
<keyword evidence="5" id="KW-1278">Translocase</keyword>
<keyword evidence="4 8" id="KW-0067">ATP-binding</keyword>
<dbReference type="Gene3D" id="3.40.50.300">
    <property type="entry name" value="P-loop containing nucleotide triphosphate hydrolases"/>
    <property type="match status" value="1"/>
</dbReference>
<name>A0ABW5TG39_9ENTE</name>
<dbReference type="SUPFAM" id="SSF50331">
    <property type="entry name" value="MOP-like"/>
    <property type="match status" value="1"/>
</dbReference>
<evidence type="ECO:0000256" key="3">
    <source>
        <dbReference type="ARBA" id="ARBA00022741"/>
    </source>
</evidence>
<dbReference type="PROSITE" id="PS50893">
    <property type="entry name" value="ABC_TRANSPORTER_2"/>
    <property type="match status" value="1"/>
</dbReference>
<dbReference type="SUPFAM" id="SSF52540">
    <property type="entry name" value="P-loop containing nucleoside triphosphate hydrolases"/>
    <property type="match status" value="1"/>
</dbReference>
<dbReference type="Gene3D" id="2.40.50.100">
    <property type="match status" value="1"/>
</dbReference>
<sequence>MGKVIQLSNIVKKYDDSIILAGIDLTIKAGERIVLLGPSGSGKSTLLRMIAGLEKITDGELFLDGKLANQVSCGERDMAMVFQNYALYPHMSVNENITFALRSNRLDKREIETRLNEALDMLDLKPYQTRLPKELSGGQRQRVALARAIVKRSEYFLLDEPLSNLDVRLRLDARMELVKIHEMYQQTFVYVTHDQIEAMTMAHRIVLLNEGMIQMVDTPRNVYLRPTNVFSATFIGAPGMNILEAQLRSNELVVGNQFFTLKEEWRKFLLEKGEFHLLFGIRPEHFTLVNHGGDLQGKVIYRELLGQNYALTIDLGESTIIALSEESHWKIGDTAHLLVDQKNCHFFSKSNQMNLGYPFTLEEGESTNEIFASI</sequence>
<evidence type="ECO:0000259" key="7">
    <source>
        <dbReference type="PROSITE" id="PS50893"/>
    </source>
</evidence>
<evidence type="ECO:0000313" key="9">
    <source>
        <dbReference type="Proteomes" id="UP001597427"/>
    </source>
</evidence>
<dbReference type="InterPro" id="IPR047641">
    <property type="entry name" value="ABC_transpr_MalK/UgpC-like"/>
</dbReference>
<dbReference type="Pfam" id="PF00005">
    <property type="entry name" value="ABC_tran"/>
    <property type="match status" value="1"/>
</dbReference>
<dbReference type="Gene3D" id="2.40.50.140">
    <property type="entry name" value="Nucleic acid-binding proteins"/>
    <property type="match status" value="1"/>
</dbReference>
<evidence type="ECO:0000256" key="6">
    <source>
        <dbReference type="ARBA" id="ARBA00023136"/>
    </source>
</evidence>
<dbReference type="EMBL" id="JBHUMO010000012">
    <property type="protein sequence ID" value="MFD2728272.1"/>
    <property type="molecule type" value="Genomic_DNA"/>
</dbReference>
<feature type="domain" description="ABC transporter" evidence="7">
    <location>
        <begin position="5"/>
        <end position="235"/>
    </location>
</feature>
<dbReference type="Pfam" id="PF08402">
    <property type="entry name" value="TOBE_2"/>
    <property type="match status" value="1"/>
</dbReference>
<evidence type="ECO:0000256" key="2">
    <source>
        <dbReference type="ARBA" id="ARBA00022475"/>
    </source>
</evidence>
<dbReference type="GO" id="GO:0005524">
    <property type="term" value="F:ATP binding"/>
    <property type="evidence" value="ECO:0007669"/>
    <property type="project" value="UniProtKB-KW"/>
</dbReference>
<reference evidence="9" key="1">
    <citation type="journal article" date="2019" name="Int. J. Syst. Evol. Microbiol.">
        <title>The Global Catalogue of Microorganisms (GCM) 10K type strain sequencing project: providing services to taxonomists for standard genome sequencing and annotation.</title>
        <authorList>
            <consortium name="The Broad Institute Genomics Platform"/>
            <consortium name="The Broad Institute Genome Sequencing Center for Infectious Disease"/>
            <person name="Wu L."/>
            <person name="Ma J."/>
        </authorList>
    </citation>
    <scope>NUCLEOTIDE SEQUENCE [LARGE SCALE GENOMIC DNA]</scope>
    <source>
        <strain evidence="9">TISTR 932</strain>
    </source>
</reference>
<evidence type="ECO:0000256" key="1">
    <source>
        <dbReference type="ARBA" id="ARBA00022448"/>
    </source>
</evidence>
<evidence type="ECO:0000256" key="5">
    <source>
        <dbReference type="ARBA" id="ARBA00022967"/>
    </source>
</evidence>
<organism evidence="8 9">
    <name type="scientific">Enterococcus camelliae</name>
    <dbReference type="NCBI Taxonomy" id="453959"/>
    <lineage>
        <taxon>Bacteria</taxon>
        <taxon>Bacillati</taxon>
        <taxon>Bacillota</taxon>
        <taxon>Bacilli</taxon>
        <taxon>Lactobacillales</taxon>
        <taxon>Enterococcaceae</taxon>
        <taxon>Enterococcus</taxon>
    </lineage>
</organism>
<keyword evidence="2" id="KW-1003">Cell membrane</keyword>
<dbReference type="SMART" id="SM00382">
    <property type="entry name" value="AAA"/>
    <property type="match status" value="1"/>
</dbReference>
<keyword evidence="1" id="KW-0813">Transport</keyword>
<gene>
    <name evidence="8" type="ORF">ACFSR0_02325</name>
</gene>
<keyword evidence="9" id="KW-1185">Reference proteome</keyword>
<dbReference type="InterPro" id="IPR003439">
    <property type="entry name" value="ABC_transporter-like_ATP-bd"/>
</dbReference>
<dbReference type="PANTHER" id="PTHR43875:SF15">
    <property type="entry name" value="TREHALOSE IMPORT ATP-BINDING PROTEIN SUGC"/>
    <property type="match status" value="1"/>
</dbReference>
<dbReference type="PROSITE" id="PS00211">
    <property type="entry name" value="ABC_TRANSPORTER_1"/>
    <property type="match status" value="1"/>
</dbReference>
<dbReference type="InterPro" id="IPR017871">
    <property type="entry name" value="ABC_transporter-like_CS"/>
</dbReference>
<dbReference type="InterPro" id="IPR027417">
    <property type="entry name" value="P-loop_NTPase"/>
</dbReference>
<dbReference type="InterPro" id="IPR008995">
    <property type="entry name" value="Mo/tungstate-bd_C_term_dom"/>
</dbReference>
<evidence type="ECO:0000313" key="8">
    <source>
        <dbReference type="EMBL" id="MFD2728272.1"/>
    </source>
</evidence>
<proteinExistence type="predicted"/>
<dbReference type="InterPro" id="IPR013611">
    <property type="entry name" value="Transp-assoc_OB_typ2"/>
</dbReference>
<evidence type="ECO:0000256" key="4">
    <source>
        <dbReference type="ARBA" id="ARBA00022840"/>
    </source>
</evidence>
<comment type="caution">
    <text evidence="8">The sequence shown here is derived from an EMBL/GenBank/DDBJ whole genome shotgun (WGS) entry which is preliminary data.</text>
</comment>
<dbReference type="PANTHER" id="PTHR43875">
    <property type="entry name" value="MALTODEXTRIN IMPORT ATP-BINDING PROTEIN MSMX"/>
    <property type="match status" value="1"/>
</dbReference>
<dbReference type="InterPro" id="IPR012340">
    <property type="entry name" value="NA-bd_OB-fold"/>
</dbReference>
<dbReference type="RefSeq" id="WP_379979515.1">
    <property type="nucleotide sequence ID" value="NZ_JBHUMO010000012.1"/>
</dbReference>
<keyword evidence="6" id="KW-0472">Membrane</keyword>
<protein>
    <submittedName>
        <fullName evidence="8">ABC transporter ATP-binding protein</fullName>
    </submittedName>
</protein>